<accession>G2EEC3</accession>
<dbReference type="Proteomes" id="UP000003730">
    <property type="component" value="Unassembled WGS sequence"/>
</dbReference>
<dbReference type="FunFam" id="3.40.50.620:FF:000037">
    <property type="entry name" value="Glutamine--tRNA ligase cytoplasmic"/>
    <property type="match status" value="1"/>
</dbReference>
<evidence type="ECO:0000256" key="1">
    <source>
        <dbReference type="ARBA" id="ARBA00005594"/>
    </source>
</evidence>
<dbReference type="EMBL" id="AFXZ01000034">
    <property type="protein sequence ID" value="EGV43107.1"/>
    <property type="molecule type" value="Genomic_DNA"/>
</dbReference>
<dbReference type="PANTHER" id="PTHR43097">
    <property type="entry name" value="GLUTAMINE-TRNA LIGASE"/>
    <property type="match status" value="1"/>
</dbReference>
<dbReference type="AlphaFoldDB" id="G2EEC3"/>
<feature type="domain" description="tRNA synthetases class I (E and Q) anti-codon binding" evidence="13">
    <location>
        <begin position="455"/>
        <end position="529"/>
    </location>
</feature>
<evidence type="ECO:0000256" key="8">
    <source>
        <dbReference type="NCBIfam" id="TIGR00440"/>
    </source>
</evidence>
<evidence type="ECO:0000256" key="9">
    <source>
        <dbReference type="RuleBase" id="RU363037"/>
    </source>
</evidence>
<evidence type="ECO:0000256" key="6">
    <source>
        <dbReference type="ARBA" id="ARBA00022917"/>
    </source>
</evidence>
<feature type="domain" description="Glutamyl/glutaminyl-tRNA synthetase class Ib catalytic" evidence="11">
    <location>
        <begin position="28"/>
        <end position="342"/>
    </location>
</feature>
<evidence type="ECO:0000259" key="11">
    <source>
        <dbReference type="Pfam" id="PF00749"/>
    </source>
</evidence>
<dbReference type="FunFam" id="3.90.800.10:FF:000001">
    <property type="entry name" value="Glutamine--tRNA ligase"/>
    <property type="match status" value="1"/>
</dbReference>
<dbReference type="Pfam" id="PF20974">
    <property type="entry name" value="tRNA-synt_1c_C2"/>
    <property type="match status" value="1"/>
</dbReference>
<dbReference type="RefSeq" id="WP_008637632.1">
    <property type="nucleotide sequence ID" value="NZ_AFXZ01000034.1"/>
</dbReference>
<evidence type="ECO:0000256" key="4">
    <source>
        <dbReference type="ARBA" id="ARBA00022741"/>
    </source>
</evidence>
<comment type="similarity">
    <text evidence="1 9">Belongs to the class-I aminoacyl-tRNA synthetase family.</text>
</comment>
<dbReference type="PATRIC" id="fig|1046627.3.peg.1868"/>
<keyword evidence="3 9" id="KW-0436">Ligase</keyword>
<dbReference type="InterPro" id="IPR011035">
    <property type="entry name" value="Ribosomal_bL25/Gln-tRNA_synth"/>
</dbReference>
<evidence type="ECO:0000256" key="7">
    <source>
        <dbReference type="ARBA" id="ARBA00023146"/>
    </source>
</evidence>
<evidence type="ECO:0000313" key="15">
    <source>
        <dbReference type="Proteomes" id="UP000003730"/>
    </source>
</evidence>
<reference evidence="14 15" key="1">
    <citation type="journal article" date="2008" name="Int. J. Syst. Evol. Microbiol.">
        <title>Bizionia argentinensis sp. nov., isolated from surface marine water in Antarctica.</title>
        <authorList>
            <person name="Bercovich A."/>
            <person name="Vazquez S.C."/>
            <person name="Yankilevich P."/>
            <person name="Coria S.H."/>
            <person name="Foti M."/>
            <person name="Hernandez E."/>
            <person name="Vidal A."/>
            <person name="Ruberto L."/>
            <person name="Melo C."/>
            <person name="Marenssi S."/>
            <person name="Criscuolo M."/>
            <person name="Memoli M."/>
            <person name="Arguelles M."/>
            <person name="Mac Cormack W.P."/>
        </authorList>
    </citation>
    <scope>NUCLEOTIDE SEQUENCE [LARGE SCALE GENOMIC DNA]</scope>
    <source>
        <strain evidence="14 15">JUB59</strain>
    </source>
</reference>
<organism evidence="14 15">
    <name type="scientific">Bizionia argentinensis JUB59</name>
    <dbReference type="NCBI Taxonomy" id="1046627"/>
    <lineage>
        <taxon>Bacteria</taxon>
        <taxon>Pseudomonadati</taxon>
        <taxon>Bacteroidota</taxon>
        <taxon>Flavobacteriia</taxon>
        <taxon>Flavobacteriales</taxon>
        <taxon>Flavobacteriaceae</taxon>
        <taxon>Bizionia</taxon>
    </lineage>
</organism>
<evidence type="ECO:0000259" key="13">
    <source>
        <dbReference type="Pfam" id="PF20974"/>
    </source>
</evidence>
<protein>
    <recommendedName>
        <fullName evidence="8">Glutamine--tRNA ligase</fullName>
        <ecNumber evidence="8">6.1.1.18</ecNumber>
    </recommendedName>
</protein>
<dbReference type="InterPro" id="IPR020056">
    <property type="entry name" value="Rbsml_bL25/Gln-tRNA_synth_N"/>
</dbReference>
<keyword evidence="15" id="KW-1185">Reference proteome</keyword>
<evidence type="ECO:0000256" key="3">
    <source>
        <dbReference type="ARBA" id="ARBA00022598"/>
    </source>
</evidence>
<feature type="region of interest" description="Disordered" evidence="10">
    <location>
        <begin position="549"/>
        <end position="568"/>
    </location>
</feature>
<dbReference type="EC" id="6.1.1.18" evidence="8"/>
<sequence length="664" mass="76742">MSEETKSLNFIEHIIEEDLRNGLEKEALRFRFPPEPNGYLHIGHTKAIGISFGLGEKYNAPVNLRFDDTNPAKEEQEYVDAIKRDISWLGYKWAEELYSSDYFQQLYNWAVALIKEGKAYVDSQTSAAMAQQKGTPTQPGVDGPNRNRSIEENLQLFEGMKAGDYPEGSHVLRAKIDMQHPNMLMRDPLMYRILNKAHHRTGNDWCIYPMYDWTHGESDYIEQISHSLCSLEFKPHRELYDWFKEQVYKYQPEALPMLPKQREFARLNLSYTIMSKRKLLTLVEEGIVTGWDDPRMPTISGLRRRGYTPESIKQFIDKVGVAKRDNVIDVSLLEFCVREDLNKTAPRVMAVLDPIKLVITNYPEDKEEWLEAENNQEDENAGFRKVPFSRELYIEKDDFKEEASDNFFRLKLGGEVRLKNAYIIKADSVVKNDKGEIIEVHCTYTEDTEKKVKGTLHWVSKKHAIKAEVREYDRLFNDEAPDSHADIDYMEFINPQSLKIVDAFVEPSLADAEIGDQFQFQRLGYFNVDKDSKSDHLVFNKTVGLKDSWAKQKPKTNENQPKPQQKRPPIELIKQYGKKFDKLADDTREAAKADIQQLAEHISYDDLEPLFNTSVKKSGTRIITMISLGVLLKNGLEKNEAINDFIAKALEDKNKLLVEEASAL</sequence>
<name>G2EEC3_9FLAO</name>
<dbReference type="InterPro" id="IPR001412">
    <property type="entry name" value="aa-tRNA-synth_I_CS"/>
</dbReference>
<dbReference type="InterPro" id="IPR014729">
    <property type="entry name" value="Rossmann-like_a/b/a_fold"/>
</dbReference>
<keyword evidence="5 9" id="KW-0067">ATP-binding</keyword>
<dbReference type="Pfam" id="PF03950">
    <property type="entry name" value="tRNA-synt_1c_C"/>
    <property type="match status" value="1"/>
</dbReference>
<dbReference type="GO" id="GO:0006425">
    <property type="term" value="P:glutaminyl-tRNA aminoacylation"/>
    <property type="evidence" value="ECO:0007669"/>
    <property type="project" value="UniProtKB-UniRule"/>
</dbReference>
<evidence type="ECO:0000256" key="2">
    <source>
        <dbReference type="ARBA" id="ARBA00022490"/>
    </source>
</evidence>
<dbReference type="Gene3D" id="3.90.800.10">
    <property type="entry name" value="Glutamyl-tRNA Synthetase, Domain 3"/>
    <property type="match status" value="1"/>
</dbReference>
<dbReference type="NCBIfam" id="TIGR00440">
    <property type="entry name" value="glnS"/>
    <property type="match status" value="1"/>
</dbReference>
<dbReference type="OrthoDB" id="9801560at2"/>
<dbReference type="PROSITE" id="PS00178">
    <property type="entry name" value="AA_TRNA_LIGASE_I"/>
    <property type="match status" value="1"/>
</dbReference>
<dbReference type="SUPFAM" id="SSF52374">
    <property type="entry name" value="Nucleotidylyl transferase"/>
    <property type="match status" value="1"/>
</dbReference>
<dbReference type="Pfam" id="PF00749">
    <property type="entry name" value="tRNA-synt_1c"/>
    <property type="match status" value="1"/>
</dbReference>
<evidence type="ECO:0000259" key="12">
    <source>
        <dbReference type="Pfam" id="PF03950"/>
    </source>
</evidence>
<keyword evidence="2" id="KW-0963">Cytoplasm</keyword>
<dbReference type="SUPFAM" id="SSF50715">
    <property type="entry name" value="Ribosomal protein L25-like"/>
    <property type="match status" value="1"/>
</dbReference>
<evidence type="ECO:0000256" key="5">
    <source>
        <dbReference type="ARBA" id="ARBA00022840"/>
    </source>
</evidence>
<dbReference type="InterPro" id="IPR049437">
    <property type="entry name" value="tRNA-synt_1c_C2"/>
</dbReference>
<dbReference type="InterPro" id="IPR020059">
    <property type="entry name" value="Glu/Gln-tRNA-synth_Ib_codon-bd"/>
</dbReference>
<dbReference type="InterPro" id="IPR050132">
    <property type="entry name" value="Gln/Glu-tRNA_Ligase"/>
</dbReference>
<keyword evidence="6 9" id="KW-0648">Protein biosynthesis</keyword>
<dbReference type="InterPro" id="IPR020061">
    <property type="entry name" value="Glu_tRNA_lig_a-bdl"/>
</dbReference>
<evidence type="ECO:0000256" key="10">
    <source>
        <dbReference type="SAM" id="MobiDB-lite"/>
    </source>
</evidence>
<dbReference type="FunFam" id="1.10.1160.10:FF:000001">
    <property type="entry name" value="Glutamine--tRNA ligase"/>
    <property type="match status" value="1"/>
</dbReference>
<dbReference type="Gene3D" id="3.40.50.620">
    <property type="entry name" value="HUPs"/>
    <property type="match status" value="1"/>
</dbReference>
<dbReference type="InterPro" id="IPR004514">
    <property type="entry name" value="Gln-tRNA-synth"/>
</dbReference>
<dbReference type="PANTHER" id="PTHR43097:SF5">
    <property type="entry name" value="GLUTAMATE--TRNA LIGASE"/>
    <property type="match status" value="1"/>
</dbReference>
<dbReference type="GO" id="GO:0005524">
    <property type="term" value="F:ATP binding"/>
    <property type="evidence" value="ECO:0007669"/>
    <property type="project" value="UniProtKB-KW"/>
</dbReference>
<dbReference type="Gene3D" id="1.10.1160.10">
    <property type="entry name" value="Glutamyl-trna Synthetase, Domain 2"/>
    <property type="match status" value="1"/>
</dbReference>
<comment type="caution">
    <text evidence="14">The sequence shown here is derived from an EMBL/GenBank/DDBJ whole genome shotgun (WGS) entry which is preliminary data.</text>
</comment>
<proteinExistence type="inferred from homology"/>
<dbReference type="NCBIfam" id="NF011291">
    <property type="entry name" value="PRK14703.1"/>
    <property type="match status" value="1"/>
</dbReference>
<dbReference type="Gene3D" id="2.40.240.10">
    <property type="entry name" value="Ribosomal Protein L25, Chain P"/>
    <property type="match status" value="2"/>
</dbReference>
<dbReference type="STRING" id="1046627.BZARG_1022"/>
<dbReference type="InterPro" id="IPR020058">
    <property type="entry name" value="Glu/Gln-tRNA-synth_Ib_cat-dom"/>
</dbReference>
<feature type="domain" description="Glutamyl/glutaminyl-tRNA synthetase class Ib anti-codon binding" evidence="12">
    <location>
        <begin position="345"/>
        <end position="444"/>
    </location>
</feature>
<dbReference type="FunFam" id="2.40.240.10:FF:000007">
    <property type="entry name" value="Glutamine--tRNA ligase"/>
    <property type="match status" value="1"/>
</dbReference>
<dbReference type="GO" id="GO:0005829">
    <property type="term" value="C:cytosol"/>
    <property type="evidence" value="ECO:0007669"/>
    <property type="project" value="TreeGrafter"/>
</dbReference>
<keyword evidence="7 9" id="KW-0030">Aminoacyl-tRNA synthetase</keyword>
<dbReference type="GO" id="GO:0004819">
    <property type="term" value="F:glutamine-tRNA ligase activity"/>
    <property type="evidence" value="ECO:0007669"/>
    <property type="project" value="UniProtKB-UniRule"/>
</dbReference>
<dbReference type="eggNOG" id="COG0008">
    <property type="taxonomic scope" value="Bacteria"/>
</dbReference>
<evidence type="ECO:0000313" key="14">
    <source>
        <dbReference type="EMBL" id="EGV43107.1"/>
    </source>
</evidence>
<gene>
    <name evidence="14" type="ORF">BZARG_1022</name>
</gene>
<keyword evidence="4 9" id="KW-0547">Nucleotide-binding</keyword>